<feature type="transmembrane region" description="Helical" evidence="1">
    <location>
        <begin position="169"/>
        <end position="197"/>
    </location>
</feature>
<dbReference type="Proteomes" id="UP001176429">
    <property type="component" value="Unassembled WGS sequence"/>
</dbReference>
<feature type="transmembrane region" description="Helical" evidence="1">
    <location>
        <begin position="12"/>
        <end position="32"/>
    </location>
</feature>
<name>A0ABT9BJY1_9BACT</name>
<gene>
    <name evidence="2" type="ORF">Q5H93_19575</name>
</gene>
<reference evidence="2" key="1">
    <citation type="submission" date="2023-07" db="EMBL/GenBank/DDBJ databases">
        <authorList>
            <person name="Kim M.K."/>
        </authorList>
    </citation>
    <scope>NUCLEOTIDE SEQUENCE</scope>
    <source>
        <strain evidence="2">ASUV-10-1</strain>
    </source>
</reference>
<keyword evidence="1" id="KW-0812">Transmembrane</keyword>
<sequence>MPDSSAFRLFSARYYYVLAVLLLLAFAATLYGRIVHFDDAWMAEQSYWLLRDGHVHSEFFRGLNRAEEHQFITHKLFVYFQAGLMAVFGSGTYVAKSTALIFWLVGLLLLLRYFRRSTAEARWLAAVLYLGCGGLMQFGFDGRPETMSMSFGLTSFMLLRAPGARAGRLALAGLAGGLAALSTLNGLVFLGAGGLWLLLRRGWGAAFVFGLAGGLTVSLYALESVFEGQFALFLYQFGHFPEMQSNLHWWSKLAVMAGYHHVFLHSEGETFLTVLALGTVALTWQGRRTPLSAATLYLLLLLGVFWVLTKSNSAFYFLLFVPFLIIVVVERVTERAAGLSRARRRWLQALLLLYPVGAGLRTYYLLRENQTYIRPEVENARLARYMPRHGTRIIGPLDFFFGQEANYRIHSLTYYAYLNASDYDNKLSLPQFFDLAARDSVAYVVTDHRRRNHVYLVPETAPARIGRYQRVYQNQWHSVYARRE</sequence>
<dbReference type="EMBL" id="JAUQSY010000015">
    <property type="protein sequence ID" value="MDO7876956.1"/>
    <property type="molecule type" value="Genomic_DNA"/>
</dbReference>
<keyword evidence="3" id="KW-1185">Reference proteome</keyword>
<feature type="transmembrane region" description="Helical" evidence="1">
    <location>
        <begin position="291"/>
        <end position="308"/>
    </location>
</feature>
<protein>
    <recommendedName>
        <fullName evidence="4">Glycosyltransferase RgtA/B/C/D-like domain-containing protein</fullName>
    </recommendedName>
</protein>
<proteinExistence type="predicted"/>
<organism evidence="2 3">
    <name type="scientific">Hymenobacter aranciens</name>
    <dbReference type="NCBI Taxonomy" id="3063996"/>
    <lineage>
        <taxon>Bacteria</taxon>
        <taxon>Pseudomonadati</taxon>
        <taxon>Bacteroidota</taxon>
        <taxon>Cytophagia</taxon>
        <taxon>Cytophagales</taxon>
        <taxon>Hymenobacteraceae</taxon>
        <taxon>Hymenobacter</taxon>
    </lineage>
</organism>
<evidence type="ECO:0000313" key="2">
    <source>
        <dbReference type="EMBL" id="MDO7876956.1"/>
    </source>
</evidence>
<keyword evidence="1" id="KW-1133">Transmembrane helix</keyword>
<feature type="transmembrane region" description="Helical" evidence="1">
    <location>
        <begin position="93"/>
        <end position="111"/>
    </location>
</feature>
<evidence type="ECO:0000313" key="3">
    <source>
        <dbReference type="Proteomes" id="UP001176429"/>
    </source>
</evidence>
<evidence type="ECO:0000256" key="1">
    <source>
        <dbReference type="SAM" id="Phobius"/>
    </source>
</evidence>
<keyword evidence="1" id="KW-0472">Membrane</keyword>
<feature type="transmembrane region" description="Helical" evidence="1">
    <location>
        <begin position="345"/>
        <end position="366"/>
    </location>
</feature>
<comment type="caution">
    <text evidence="2">The sequence shown here is derived from an EMBL/GenBank/DDBJ whole genome shotgun (WGS) entry which is preliminary data.</text>
</comment>
<feature type="transmembrane region" description="Helical" evidence="1">
    <location>
        <begin position="123"/>
        <end position="140"/>
    </location>
</feature>
<evidence type="ECO:0008006" key="4">
    <source>
        <dbReference type="Google" id="ProtNLM"/>
    </source>
</evidence>
<accession>A0ABT9BJY1</accession>
<feature type="transmembrane region" description="Helical" evidence="1">
    <location>
        <begin position="203"/>
        <end position="222"/>
    </location>
</feature>
<dbReference type="RefSeq" id="WP_305008347.1">
    <property type="nucleotide sequence ID" value="NZ_JAUQSY010000015.1"/>
</dbReference>
<feature type="transmembrane region" description="Helical" evidence="1">
    <location>
        <begin position="314"/>
        <end position="333"/>
    </location>
</feature>